<dbReference type="GO" id="GO:0005739">
    <property type="term" value="C:mitochondrion"/>
    <property type="evidence" value="ECO:0007669"/>
    <property type="project" value="TreeGrafter"/>
</dbReference>
<dbReference type="SUPFAM" id="SSF81606">
    <property type="entry name" value="PP2C-like"/>
    <property type="match status" value="1"/>
</dbReference>
<accession>A0A0K2UG92</accession>
<evidence type="ECO:0000259" key="1">
    <source>
        <dbReference type="PROSITE" id="PS51746"/>
    </source>
</evidence>
<feature type="domain" description="PPM-type phosphatase" evidence="1">
    <location>
        <begin position="67"/>
        <end position="419"/>
    </location>
</feature>
<dbReference type="InterPro" id="IPR001932">
    <property type="entry name" value="PPM-type_phosphatase-like_dom"/>
</dbReference>
<organism evidence="2">
    <name type="scientific">Lepeophtheirus salmonis</name>
    <name type="common">Salmon louse</name>
    <name type="synonym">Caligus salmonis</name>
    <dbReference type="NCBI Taxonomy" id="72036"/>
    <lineage>
        <taxon>Eukaryota</taxon>
        <taxon>Metazoa</taxon>
        <taxon>Ecdysozoa</taxon>
        <taxon>Arthropoda</taxon>
        <taxon>Crustacea</taxon>
        <taxon>Multicrustacea</taxon>
        <taxon>Hexanauplia</taxon>
        <taxon>Copepoda</taxon>
        <taxon>Siphonostomatoida</taxon>
        <taxon>Caligidae</taxon>
        <taxon>Lepeophtheirus</taxon>
    </lineage>
</organism>
<dbReference type="GO" id="GO:0004741">
    <property type="term" value="F:[pyruvate dehydrogenase (acetyl-transferring)]-phosphatase activity"/>
    <property type="evidence" value="ECO:0007669"/>
    <property type="project" value="TreeGrafter"/>
</dbReference>
<dbReference type="Gene3D" id="3.60.40.10">
    <property type="entry name" value="PPM-type phosphatase domain"/>
    <property type="match status" value="1"/>
</dbReference>
<dbReference type="InterPro" id="IPR015655">
    <property type="entry name" value="PP2C"/>
</dbReference>
<dbReference type="CDD" id="cd00143">
    <property type="entry name" value="PP2Cc"/>
    <property type="match status" value="1"/>
</dbReference>
<dbReference type="SMART" id="SM00332">
    <property type="entry name" value="PP2Cc"/>
    <property type="match status" value="1"/>
</dbReference>
<dbReference type="PROSITE" id="PS51746">
    <property type="entry name" value="PPM_2"/>
    <property type="match status" value="1"/>
</dbReference>
<dbReference type="AlphaFoldDB" id="A0A0K2UG92"/>
<protein>
    <submittedName>
        <fullName evidence="2">Pyruvate dehydrogenase [acetyltransferring]phosphatase 1like [Apis florea]</fullName>
    </submittedName>
</protein>
<proteinExistence type="predicted"/>
<reference evidence="2" key="1">
    <citation type="submission" date="2014-05" db="EMBL/GenBank/DDBJ databases">
        <authorList>
            <person name="Chronopoulou M."/>
        </authorList>
    </citation>
    <scope>NUCLEOTIDE SEQUENCE</scope>
    <source>
        <tissue evidence="2">Whole organism</tissue>
    </source>
</reference>
<dbReference type="EMBL" id="HACA01019883">
    <property type="protein sequence ID" value="CDW37244.1"/>
    <property type="molecule type" value="Transcribed_RNA"/>
</dbReference>
<dbReference type="Pfam" id="PF00481">
    <property type="entry name" value="PP2C"/>
    <property type="match status" value="1"/>
</dbReference>
<keyword evidence="2" id="KW-0670">Pyruvate</keyword>
<name>A0A0K2UG92_LEPSM</name>
<dbReference type="PANTHER" id="PTHR13832">
    <property type="entry name" value="PROTEIN PHOSPHATASE 2C"/>
    <property type="match status" value="1"/>
</dbReference>
<dbReference type="PANTHER" id="PTHR13832:SF792">
    <property type="entry name" value="GM14286P"/>
    <property type="match status" value="1"/>
</dbReference>
<evidence type="ECO:0000313" key="2">
    <source>
        <dbReference type="EMBL" id="CDW37244.1"/>
    </source>
</evidence>
<dbReference type="OrthoDB" id="420076at2759"/>
<sequence length="495" mass="54397">MGATRLLLTSGVSVFRSYSSHLPRFTPQEVTRILRSNEFTSGEFSPGTGPVKSFDINSFKSNNPIEDSHAEGLLKVGSKGFLFGVIDGHGGPACGQVVAKRILHYVASGLLSIEDLTLHLQALESQDIESEHYNLISTFNDPYTLVKDLQILYSQSYLEHIREIHSCIVTRMDHDEGMSLAESFIKSFESLDGAMSKEAENRDMKTLSVAMSGAVAVMAHIDGPHLHVASTGDCSAVLGTLSETDTWIGKKMTVEHNADNATEVKRIISEHPESEKRTILNKDRLLGVLAPLRAFGDFKLKWSEDKIIQLMGDAQGDHAVLPNYKTPPYLSVTPDVISHKLTARDKFLVIASDGLWDTMTPMQVIRLIGEHMSGKITLTPLELSKESMKLSDVNALLRVRQAAVKLKPADSNSATHIIRYALGGTAYGVDHDRLSQMLSIPQDMFPKLLRRLPCNQFVTNGGSHPPSSIHEACHARQCHPCSTFFVSALLLVSPS</sequence>
<dbReference type="InterPro" id="IPR036457">
    <property type="entry name" value="PPM-type-like_dom_sf"/>
</dbReference>